<protein>
    <submittedName>
        <fullName evidence="2">Oxidoreductase, gfo idh moca family</fullName>
    </submittedName>
</protein>
<dbReference type="PANTHER" id="PTHR43054:SF1">
    <property type="entry name" value="SCYLLO-INOSITOL 2-DEHYDROGENASE (NADP(+)) IOLU"/>
    <property type="match status" value="1"/>
</dbReference>
<dbReference type="AlphaFoldDB" id="A0A0R1WSF7"/>
<dbReference type="InterPro" id="IPR036291">
    <property type="entry name" value="NAD(P)-bd_dom_sf"/>
</dbReference>
<dbReference type="Pfam" id="PF01408">
    <property type="entry name" value="GFO_IDH_MocA"/>
    <property type="match status" value="1"/>
</dbReference>
<evidence type="ECO:0000313" key="2">
    <source>
        <dbReference type="EMBL" id="KRM20357.1"/>
    </source>
</evidence>
<dbReference type="SUPFAM" id="SSF51735">
    <property type="entry name" value="NAD(P)-binding Rossmann-fold domains"/>
    <property type="match status" value="1"/>
</dbReference>
<organism evidence="2 3">
    <name type="scientific">Ligilactobacillus hayakitensis DSM 18933 = JCM 14209</name>
    <dbReference type="NCBI Taxonomy" id="1423755"/>
    <lineage>
        <taxon>Bacteria</taxon>
        <taxon>Bacillati</taxon>
        <taxon>Bacillota</taxon>
        <taxon>Bacilli</taxon>
        <taxon>Lactobacillales</taxon>
        <taxon>Lactobacillaceae</taxon>
        <taxon>Ligilactobacillus</taxon>
    </lineage>
</organism>
<dbReference type="STRING" id="1423755.FC40_GL000159"/>
<sequence>MKLGIIGTGWIAKQFVQAALKTEKYELTAVYSRNLETAQKFSSDFTESTVEHFNELTEFFHSDAFDVVYIASPNSLHYAQAMAALKAEKNVIVEKPIATNPKEMENLIAELRLHPKNYLFEAARHYHQPNFKAITTEIQGMEVIQGATLTYEKYSSRYDAYLAGEKPNVFTTDFAGGALEDLGVYLVYDALAWFGVPDSVIYEATKLNSGVDGSGIAILKYPQFNVTLQIGKTANSYLPGEIYGLKETLVMDNAADLNIVYVADENGNKDVISRLVDANPLYEEAQAFAEVLENPDDLESRDNADRWLAMAVEVNKVLYKLRHYAKITFPNDVIMDKD</sequence>
<name>A0A0R1WSF7_9LACO</name>
<dbReference type="GO" id="GO:0000166">
    <property type="term" value="F:nucleotide binding"/>
    <property type="evidence" value="ECO:0007669"/>
    <property type="project" value="InterPro"/>
</dbReference>
<dbReference type="PATRIC" id="fig|1423755.3.peg.171"/>
<evidence type="ECO:0000259" key="1">
    <source>
        <dbReference type="Pfam" id="PF01408"/>
    </source>
</evidence>
<dbReference type="eggNOG" id="COG0673">
    <property type="taxonomic scope" value="Bacteria"/>
</dbReference>
<feature type="domain" description="Gfo/Idh/MocA-like oxidoreductase N-terminal" evidence="1">
    <location>
        <begin position="2"/>
        <end position="114"/>
    </location>
</feature>
<comment type="caution">
    <text evidence="2">The sequence shown here is derived from an EMBL/GenBank/DDBJ whole genome shotgun (WGS) entry which is preliminary data.</text>
</comment>
<dbReference type="EMBL" id="AZGD01000005">
    <property type="protein sequence ID" value="KRM20357.1"/>
    <property type="molecule type" value="Genomic_DNA"/>
</dbReference>
<proteinExistence type="predicted"/>
<dbReference type="Gene3D" id="3.40.50.720">
    <property type="entry name" value="NAD(P)-binding Rossmann-like Domain"/>
    <property type="match status" value="1"/>
</dbReference>
<dbReference type="RefSeq" id="WP_025022396.1">
    <property type="nucleotide sequence ID" value="NZ_AZGD01000005.1"/>
</dbReference>
<keyword evidence="3" id="KW-1185">Reference proteome</keyword>
<dbReference type="Proteomes" id="UP000051054">
    <property type="component" value="Unassembled WGS sequence"/>
</dbReference>
<dbReference type="PANTHER" id="PTHR43054">
    <property type="match status" value="1"/>
</dbReference>
<dbReference type="SUPFAM" id="SSF55347">
    <property type="entry name" value="Glyceraldehyde-3-phosphate dehydrogenase-like, C-terminal domain"/>
    <property type="match status" value="1"/>
</dbReference>
<dbReference type="InterPro" id="IPR000683">
    <property type="entry name" value="Gfo/Idh/MocA-like_OxRdtase_N"/>
</dbReference>
<evidence type="ECO:0000313" key="3">
    <source>
        <dbReference type="Proteomes" id="UP000051054"/>
    </source>
</evidence>
<accession>A0A0R1WSF7</accession>
<dbReference type="OrthoDB" id="9815825at2"/>
<dbReference type="Gene3D" id="3.30.360.10">
    <property type="entry name" value="Dihydrodipicolinate Reductase, domain 2"/>
    <property type="match status" value="1"/>
</dbReference>
<reference evidence="2 3" key="1">
    <citation type="journal article" date="2015" name="Genome Announc.">
        <title>Expanding the biotechnology potential of lactobacilli through comparative genomics of 213 strains and associated genera.</title>
        <authorList>
            <person name="Sun Z."/>
            <person name="Harris H.M."/>
            <person name="McCann A."/>
            <person name="Guo C."/>
            <person name="Argimon S."/>
            <person name="Zhang W."/>
            <person name="Yang X."/>
            <person name="Jeffery I.B."/>
            <person name="Cooney J.C."/>
            <person name="Kagawa T.F."/>
            <person name="Liu W."/>
            <person name="Song Y."/>
            <person name="Salvetti E."/>
            <person name="Wrobel A."/>
            <person name="Rasinkangas P."/>
            <person name="Parkhill J."/>
            <person name="Rea M.C."/>
            <person name="O'Sullivan O."/>
            <person name="Ritari J."/>
            <person name="Douillard F.P."/>
            <person name="Paul Ross R."/>
            <person name="Yang R."/>
            <person name="Briner A.E."/>
            <person name="Felis G.E."/>
            <person name="de Vos W.M."/>
            <person name="Barrangou R."/>
            <person name="Klaenhammer T.R."/>
            <person name="Caufield P.W."/>
            <person name="Cui Y."/>
            <person name="Zhang H."/>
            <person name="O'Toole P.W."/>
        </authorList>
    </citation>
    <scope>NUCLEOTIDE SEQUENCE [LARGE SCALE GENOMIC DNA]</scope>
    <source>
        <strain evidence="2 3">DSM 18933</strain>
    </source>
</reference>
<gene>
    <name evidence="2" type="ORF">FC40_GL000159</name>
</gene>